<dbReference type="Proteomes" id="UP001235712">
    <property type="component" value="Unassembled WGS sequence"/>
</dbReference>
<proteinExistence type="predicted"/>
<gene>
    <name evidence="2" type="ORF">J2S57_001521</name>
</gene>
<organism evidence="2 3">
    <name type="scientific">Kineosporia succinea</name>
    <dbReference type="NCBI Taxonomy" id="84632"/>
    <lineage>
        <taxon>Bacteria</taxon>
        <taxon>Bacillati</taxon>
        <taxon>Actinomycetota</taxon>
        <taxon>Actinomycetes</taxon>
        <taxon>Kineosporiales</taxon>
        <taxon>Kineosporiaceae</taxon>
        <taxon>Kineosporia</taxon>
    </lineage>
</organism>
<keyword evidence="1" id="KW-0732">Signal</keyword>
<keyword evidence="3" id="KW-1185">Reference proteome</keyword>
<feature type="chain" id="PRO_5046627917" evidence="1">
    <location>
        <begin position="28"/>
        <end position="226"/>
    </location>
</feature>
<feature type="signal peptide" evidence="1">
    <location>
        <begin position="1"/>
        <end position="27"/>
    </location>
</feature>
<sequence>MFRRLGGVSVIVAGLAFTPLTSGSALAAPASSEGGTVTTAAATCAFTPNTLVLGADPRAVKFAVPGASDWRVRVPDLEIDARPGFQVKHFEPKKYHNADAGLHQATISKDGESCMARFRLLRPSMLTLVVVHNQPYRYIGGQLVRANYGKGAVRSPMPGARVAIQYRTENGWKTTAHFTTNKKGIFIGRLKSPKRTWRAMLEQTTTTAKSVSRVAADETEYKDTAR</sequence>
<dbReference type="RefSeq" id="WP_307239893.1">
    <property type="nucleotide sequence ID" value="NZ_JAUSQZ010000001.1"/>
</dbReference>
<accession>A0ABT9NZA0</accession>
<comment type="caution">
    <text evidence="2">The sequence shown here is derived from an EMBL/GenBank/DDBJ whole genome shotgun (WGS) entry which is preliminary data.</text>
</comment>
<dbReference type="EMBL" id="JAUSQZ010000001">
    <property type="protein sequence ID" value="MDP9825772.1"/>
    <property type="molecule type" value="Genomic_DNA"/>
</dbReference>
<evidence type="ECO:0000256" key="1">
    <source>
        <dbReference type="SAM" id="SignalP"/>
    </source>
</evidence>
<name>A0ABT9NZA0_9ACTN</name>
<reference evidence="2 3" key="1">
    <citation type="submission" date="2023-07" db="EMBL/GenBank/DDBJ databases">
        <title>Sequencing the genomes of 1000 actinobacteria strains.</title>
        <authorList>
            <person name="Klenk H.-P."/>
        </authorList>
    </citation>
    <scope>NUCLEOTIDE SEQUENCE [LARGE SCALE GENOMIC DNA]</scope>
    <source>
        <strain evidence="2 3">DSM 44388</strain>
    </source>
</reference>
<evidence type="ECO:0000313" key="3">
    <source>
        <dbReference type="Proteomes" id="UP001235712"/>
    </source>
</evidence>
<evidence type="ECO:0000313" key="2">
    <source>
        <dbReference type="EMBL" id="MDP9825772.1"/>
    </source>
</evidence>
<protein>
    <submittedName>
        <fullName evidence="2">Uncharacterized protein</fullName>
    </submittedName>
</protein>